<reference evidence="2" key="1">
    <citation type="journal article" date="2021" name="Proc. Natl. Acad. Sci. U.S.A.">
        <title>A Catalog of Tens of Thousands of Viruses from Human Metagenomes Reveals Hidden Associations with Chronic Diseases.</title>
        <authorList>
            <person name="Tisza M.J."/>
            <person name="Buck C.B."/>
        </authorList>
    </citation>
    <scope>NUCLEOTIDE SEQUENCE</scope>
    <source>
        <strain evidence="2">CtKNZ79</strain>
    </source>
</reference>
<organism evidence="2">
    <name type="scientific">Siphoviridae sp. ctKNZ79</name>
    <dbReference type="NCBI Taxonomy" id="2825440"/>
    <lineage>
        <taxon>Viruses</taxon>
        <taxon>Duplodnaviria</taxon>
        <taxon>Heunggongvirae</taxon>
        <taxon>Uroviricota</taxon>
        <taxon>Caudoviricetes</taxon>
    </lineage>
</organism>
<keyword evidence="1" id="KW-0472">Membrane</keyword>
<protein>
    <submittedName>
        <fullName evidence="2">Uncharacterized protein</fullName>
    </submittedName>
</protein>
<dbReference type="EMBL" id="BK016045">
    <property type="protein sequence ID" value="DAF91125.1"/>
    <property type="molecule type" value="Genomic_DNA"/>
</dbReference>
<keyword evidence="1" id="KW-1133">Transmembrane helix</keyword>
<evidence type="ECO:0000256" key="1">
    <source>
        <dbReference type="SAM" id="Phobius"/>
    </source>
</evidence>
<accession>A0A8S5U9I1</accession>
<sequence length="30" mass="3484">MHSNSSHNAYCVCIIIFLFLFVNKLVRNSL</sequence>
<name>A0A8S5U9I1_9CAUD</name>
<feature type="transmembrane region" description="Helical" evidence="1">
    <location>
        <begin position="6"/>
        <end position="26"/>
    </location>
</feature>
<proteinExistence type="predicted"/>
<keyword evidence="1" id="KW-0812">Transmembrane</keyword>
<evidence type="ECO:0000313" key="2">
    <source>
        <dbReference type="EMBL" id="DAF91125.1"/>
    </source>
</evidence>